<evidence type="ECO:0000313" key="1">
    <source>
        <dbReference type="EMBL" id="MBF4102439.1"/>
    </source>
</evidence>
<comment type="caution">
    <text evidence="1">The sequence shown here is derived from an EMBL/GenBank/DDBJ whole genome shotgun (WGS) entry which is preliminary data.</text>
</comment>
<dbReference type="AlphaFoldDB" id="A0A930Y3P0"/>
<accession>A0A930Y3P0</accession>
<proteinExistence type="predicted"/>
<protein>
    <submittedName>
        <fullName evidence="1">Uncharacterized protein</fullName>
    </submittedName>
</protein>
<dbReference type="Gene3D" id="3.40.190.10">
    <property type="entry name" value="Periplasmic binding protein-like II"/>
    <property type="match status" value="2"/>
</dbReference>
<sequence length="73" mass="8212">MDIIEENCDFVIRARSYPLPDQSMIMRKFCSAKLMLVSSPKLISKPLSDISLLQDYPAVATALRAKRLIINGN</sequence>
<organism evidence="1">
    <name type="scientific">Gallibacterium anatis</name>
    <dbReference type="NCBI Taxonomy" id="750"/>
    <lineage>
        <taxon>Bacteria</taxon>
        <taxon>Pseudomonadati</taxon>
        <taxon>Pseudomonadota</taxon>
        <taxon>Gammaproteobacteria</taxon>
        <taxon>Pasteurellales</taxon>
        <taxon>Pasteurellaceae</taxon>
        <taxon>Gallibacterium</taxon>
    </lineage>
</organism>
<dbReference type="EMBL" id="JADION010000009">
    <property type="protein sequence ID" value="MBF4102439.1"/>
    <property type="molecule type" value="Genomic_DNA"/>
</dbReference>
<name>A0A930Y3P0_9PAST</name>
<gene>
    <name evidence="1" type="ORF">INT80_04645</name>
</gene>
<reference evidence="1" key="1">
    <citation type="submission" date="2020-11" db="EMBL/GenBank/DDBJ databases">
        <title>Gallibacterium anatis 1637, full genome, WGS.</title>
        <authorList>
            <person name="Laishevtcev A.I."/>
            <person name="Yakimova E.A."/>
            <person name="Petkovich D."/>
            <person name="Stepanova T.V."/>
            <person name="Kalendr R.S."/>
            <person name="Rubalsky E.O."/>
            <person name="Zulkarneev E.R."/>
            <person name="Aleshkin A.V."/>
        </authorList>
    </citation>
    <scope>NUCLEOTIDE SEQUENCE</scope>
    <source>
        <strain evidence="1">1637</strain>
    </source>
</reference>